<evidence type="ECO:0000256" key="4">
    <source>
        <dbReference type="PROSITE-ProRule" id="PRU00470"/>
    </source>
</evidence>
<dbReference type="AlphaFoldDB" id="A0AAE1MGA8"/>
<keyword evidence="9" id="KW-1185">Reference proteome</keyword>
<keyword evidence="1" id="KW-0479">Metal-binding</keyword>
<name>A0AAE1MGA8_9FABA</name>
<dbReference type="PANTHER" id="PTHR31251:SF108">
    <property type="entry name" value="SQUAMOSA PROMOTER-BINDING-LIKE PROTEIN 7"/>
    <property type="match status" value="1"/>
</dbReference>
<feature type="compositionally biased region" description="Low complexity" evidence="5">
    <location>
        <begin position="1"/>
        <end position="16"/>
    </location>
</feature>
<feature type="compositionally biased region" description="Basic and acidic residues" evidence="5">
    <location>
        <begin position="224"/>
        <end position="235"/>
    </location>
</feature>
<feature type="transmembrane region" description="Helical" evidence="6">
    <location>
        <begin position="764"/>
        <end position="782"/>
    </location>
</feature>
<evidence type="ECO:0000256" key="6">
    <source>
        <dbReference type="SAM" id="Phobius"/>
    </source>
</evidence>
<evidence type="ECO:0000313" key="8">
    <source>
        <dbReference type="EMBL" id="KAK4266467.1"/>
    </source>
</evidence>
<dbReference type="GO" id="GO:0008270">
    <property type="term" value="F:zinc ion binding"/>
    <property type="evidence" value="ECO:0007669"/>
    <property type="project" value="UniProtKB-KW"/>
</dbReference>
<feature type="compositionally biased region" description="Pro residues" evidence="5">
    <location>
        <begin position="17"/>
        <end position="29"/>
    </location>
</feature>
<dbReference type="Pfam" id="PF03110">
    <property type="entry name" value="SBP"/>
    <property type="match status" value="1"/>
</dbReference>
<keyword evidence="6" id="KW-0812">Transmembrane</keyword>
<dbReference type="InterPro" id="IPR004333">
    <property type="entry name" value="SBP_dom"/>
</dbReference>
<dbReference type="InterPro" id="IPR036893">
    <property type="entry name" value="SBP_sf"/>
</dbReference>
<comment type="caution">
    <text evidence="8">The sequence shown here is derived from an EMBL/GenBank/DDBJ whole genome shotgun (WGS) entry which is preliminary data.</text>
</comment>
<feature type="domain" description="SBP-type" evidence="7">
    <location>
        <begin position="146"/>
        <end position="223"/>
    </location>
</feature>
<dbReference type="InterPro" id="IPR044817">
    <property type="entry name" value="SBP-like"/>
</dbReference>
<evidence type="ECO:0000256" key="1">
    <source>
        <dbReference type="ARBA" id="ARBA00022723"/>
    </source>
</evidence>
<evidence type="ECO:0000256" key="2">
    <source>
        <dbReference type="ARBA" id="ARBA00022771"/>
    </source>
</evidence>
<keyword evidence="6" id="KW-0472">Membrane</keyword>
<dbReference type="Gene3D" id="4.10.1100.10">
    <property type="entry name" value="Transcription factor, SBP-box domain"/>
    <property type="match status" value="1"/>
</dbReference>
<dbReference type="PROSITE" id="PS51141">
    <property type="entry name" value="ZF_SBP"/>
    <property type="match status" value="1"/>
</dbReference>
<dbReference type="Proteomes" id="UP001293593">
    <property type="component" value="Unassembled WGS sequence"/>
</dbReference>
<evidence type="ECO:0000313" key="9">
    <source>
        <dbReference type="Proteomes" id="UP001293593"/>
    </source>
</evidence>
<dbReference type="GO" id="GO:0003677">
    <property type="term" value="F:DNA binding"/>
    <property type="evidence" value="ECO:0007669"/>
    <property type="project" value="InterPro"/>
</dbReference>
<gene>
    <name evidence="8" type="ORF">QN277_027383</name>
</gene>
<reference evidence="8" key="1">
    <citation type="submission" date="2023-10" db="EMBL/GenBank/DDBJ databases">
        <title>Chromosome-level genome of the transformable northern wattle, Acacia crassicarpa.</title>
        <authorList>
            <person name="Massaro I."/>
            <person name="Sinha N.R."/>
            <person name="Poethig S."/>
            <person name="Leichty A.R."/>
        </authorList>
    </citation>
    <scope>NUCLEOTIDE SEQUENCE</scope>
    <source>
        <strain evidence="8">Acra3RX</strain>
        <tissue evidence="8">Leaf</tissue>
    </source>
</reference>
<keyword evidence="2 4" id="KW-0863">Zinc-finger</keyword>
<organism evidence="8 9">
    <name type="scientific">Acacia crassicarpa</name>
    <name type="common">northern wattle</name>
    <dbReference type="NCBI Taxonomy" id="499986"/>
    <lineage>
        <taxon>Eukaryota</taxon>
        <taxon>Viridiplantae</taxon>
        <taxon>Streptophyta</taxon>
        <taxon>Embryophyta</taxon>
        <taxon>Tracheophyta</taxon>
        <taxon>Spermatophyta</taxon>
        <taxon>Magnoliopsida</taxon>
        <taxon>eudicotyledons</taxon>
        <taxon>Gunneridae</taxon>
        <taxon>Pentapetalae</taxon>
        <taxon>rosids</taxon>
        <taxon>fabids</taxon>
        <taxon>Fabales</taxon>
        <taxon>Fabaceae</taxon>
        <taxon>Caesalpinioideae</taxon>
        <taxon>mimosoid clade</taxon>
        <taxon>Acacieae</taxon>
        <taxon>Acacia</taxon>
    </lineage>
</organism>
<evidence type="ECO:0000256" key="5">
    <source>
        <dbReference type="SAM" id="MobiDB-lite"/>
    </source>
</evidence>
<dbReference type="PANTHER" id="PTHR31251">
    <property type="entry name" value="SQUAMOSA PROMOTER-BINDING-LIKE PROTEIN 4"/>
    <property type="match status" value="1"/>
</dbReference>
<keyword evidence="3" id="KW-0862">Zinc</keyword>
<sequence length="802" mass="89801">METQAPSTPTTALSPSLTPPPPPQSPPPAVLDQPPGVSEMETQHGLSEDASSVWDLDCLLDFSLDENLALSLDDYHPNSEVPQSPVLPSQEIPSSEKVRKRDPRLTCSNFLAGRVPCACPELDANLEEEAFRGKKRARTVRASAGIARCQVPGCEADISELKGYHRRHRVCLRCANASTVMLDGEAKRYCQQCGKFHILSDFDEGKRSCRRKLERHNNRRRRKPTETRAAEDHEVQPVKQIEDDVGKDSSHISSEINDLEISLELEDGQLAAPCSAPDTLNIKNDSFVSSVACGETQVNGGKENSNISYSPSYCDKSAYSSMCPTGRVSFKLYDWNPAEFPRRLRHQIFQWLASMPVELEGYIRPGCTILTVFVTMPKFMWTSLLEEPLYYVQDIVAPGKMLYGRGTIFVHLNDMVFCVFKDETSVMEVQIKVNAPRLHYVHPTYFEAGKPMEFVACGSNLLQPKFRLLISFSGKYLKYKNCVVSPHNWAGDSISCAFDGQLYKICVPQMEPNIFGPAFIEVENESGLSNFIPVLIGDAEICSELGTMQQKLDTSLLSKQIDPASGSSICSFCEAFALRHTAYSDLLLDIAWLLKDPTSEDFHRAMTTSQIQRFCYLIDFLMCNELIVILGKILRNLDILTESMELNNVINRMSEADMTLLLKHTCQAREFLCQKHQKGEDLILHSVLSEMEGHKVAPSCYQDKIQSVVTIGNQGAESRVDAKLGVRSPTWVDKRERIPLLGNGVITKMEELPRRYRYLARRPAILMIAALTVCFGVCAALLHPGRVGEFAVSIRRCLFNNS</sequence>
<accession>A0AAE1MGA8</accession>
<feature type="region of interest" description="Disordered" evidence="5">
    <location>
        <begin position="75"/>
        <end position="99"/>
    </location>
</feature>
<dbReference type="Pfam" id="PF26102">
    <property type="entry name" value="Ig_SPL7"/>
    <property type="match status" value="1"/>
</dbReference>
<evidence type="ECO:0000256" key="3">
    <source>
        <dbReference type="ARBA" id="ARBA00022833"/>
    </source>
</evidence>
<keyword evidence="6" id="KW-1133">Transmembrane helix</keyword>
<feature type="region of interest" description="Disordered" evidence="5">
    <location>
        <begin position="215"/>
        <end position="235"/>
    </location>
</feature>
<dbReference type="EMBL" id="JAWXYG010000008">
    <property type="protein sequence ID" value="KAK4266467.1"/>
    <property type="molecule type" value="Genomic_DNA"/>
</dbReference>
<proteinExistence type="predicted"/>
<dbReference type="SUPFAM" id="SSF103612">
    <property type="entry name" value="SBT domain"/>
    <property type="match status" value="1"/>
</dbReference>
<dbReference type="GO" id="GO:0005634">
    <property type="term" value="C:nucleus"/>
    <property type="evidence" value="ECO:0007669"/>
    <property type="project" value="InterPro"/>
</dbReference>
<evidence type="ECO:0000259" key="7">
    <source>
        <dbReference type="PROSITE" id="PS51141"/>
    </source>
</evidence>
<protein>
    <recommendedName>
        <fullName evidence="7">SBP-type domain-containing protein</fullName>
    </recommendedName>
</protein>
<feature type="region of interest" description="Disordered" evidence="5">
    <location>
        <begin position="1"/>
        <end position="46"/>
    </location>
</feature>